<reference evidence="1 2" key="1">
    <citation type="submission" date="2010-12" db="EMBL/GenBank/DDBJ databases">
        <title>Whole genome sequence of Acidiphilium multivorum AIU301.</title>
        <authorList>
            <person name="Narita-Yamada S."/>
            <person name="Nakamura S."/>
            <person name="Ito N."/>
            <person name="Takarada H."/>
            <person name="Katano Y."/>
            <person name="Nakazawa H."/>
            <person name="Hosoyama A."/>
            <person name="Yamada R."/>
            <person name="Fujita N."/>
        </authorList>
    </citation>
    <scope>NUCLEOTIDE SEQUENCE [LARGE SCALE GENOMIC DNA]</scope>
    <source>
        <strain evidence="2">DSM 11245 / JCM 8867 / AIU301</strain>
    </source>
</reference>
<dbReference type="Proteomes" id="UP000007100">
    <property type="component" value="Chromosome"/>
</dbReference>
<dbReference type="InterPro" id="IPR051790">
    <property type="entry name" value="Cytochrome_c-biogenesis_DsbD"/>
</dbReference>
<dbReference type="RefSeq" id="WP_013640707.1">
    <property type="nucleotide sequence ID" value="NC_015186.1"/>
</dbReference>
<protein>
    <submittedName>
        <fullName evidence="1">Uncharacterized protein</fullName>
    </submittedName>
</protein>
<evidence type="ECO:0000313" key="1">
    <source>
        <dbReference type="EMBL" id="BAJ81958.1"/>
    </source>
</evidence>
<organism evidence="1 2">
    <name type="scientific">Acidiphilium multivorum (strain DSM 11245 / JCM 8867 / NBRC 100883 / AIU 301)</name>
    <dbReference type="NCBI Taxonomy" id="926570"/>
    <lineage>
        <taxon>Bacteria</taxon>
        <taxon>Pseudomonadati</taxon>
        <taxon>Pseudomonadota</taxon>
        <taxon>Alphaproteobacteria</taxon>
        <taxon>Acetobacterales</taxon>
        <taxon>Acidocellaceae</taxon>
        <taxon>Acidiphilium</taxon>
    </lineage>
</organism>
<dbReference type="PANTHER" id="PTHR31272">
    <property type="entry name" value="CYTOCHROME C-TYPE BIOGENESIS PROTEIN HI_1454-RELATED"/>
    <property type="match status" value="1"/>
</dbReference>
<evidence type="ECO:0000313" key="2">
    <source>
        <dbReference type="Proteomes" id="UP000007100"/>
    </source>
</evidence>
<gene>
    <name evidence="1" type="ordered locus">ACMV_26110</name>
</gene>
<keyword evidence="2" id="KW-1185">Reference proteome</keyword>
<dbReference type="OrthoDB" id="6365066at2"/>
<dbReference type="KEGG" id="amv:ACMV_26110"/>
<dbReference type="HOGENOM" id="CLU_102445_0_0_5"/>
<accession>F0J2L4</accession>
<name>F0J2L4_ACIMA</name>
<dbReference type="PANTHER" id="PTHR31272:SF9">
    <property type="entry name" value="BLL1027 PROTEIN"/>
    <property type="match status" value="1"/>
</dbReference>
<dbReference type="EMBL" id="AP012035">
    <property type="protein sequence ID" value="BAJ81958.1"/>
    <property type="molecule type" value="Genomic_DNA"/>
</dbReference>
<sequence>MTSNVAVTTVLLPIGLGLLGFVEPCTLGTTLVFVGFLESKSARRKLVETIGFTLSRAGTIGLFGLLAAFLGSQFLGMQKDVWIALGSLYAILGLLVLTGQAGRLMVALGPSLARLSNLRGSLGLGVLFGFNIPSCAAPLVVALLGTAAAGGADGRPLAAGFLSLALFGLALSLPLVVAVLFAPARRVIDWLGGLSRRMPIITGLVLIAVGLWSIWFGLFVSIRHPMPGMAMPGMRG</sequence>
<dbReference type="AlphaFoldDB" id="F0J2L4"/>
<proteinExistence type="predicted"/>